<keyword evidence="6" id="KW-1185">Reference proteome</keyword>
<gene>
    <name evidence="5" type="ORF">JWS13_42430</name>
</gene>
<dbReference type="InterPro" id="IPR058644">
    <property type="entry name" value="Mtb12-like_C"/>
</dbReference>
<sequence length="123" mass="12883">MAACSSDDGEASSTPGIPGMLPTADELTALYNTALDYDAPLSDRVNLIQGVDEADPRLAQKFVQEGMTVEFHAVLDRGDGSVLAFGNPVVKGQAQPEGSPIPFVAEDGAWKIARSWACSQVGC</sequence>
<dbReference type="Proteomes" id="UP000662986">
    <property type="component" value="Chromosome"/>
</dbReference>
<evidence type="ECO:0000256" key="3">
    <source>
        <dbReference type="SAM" id="MobiDB-lite"/>
    </source>
</evidence>
<feature type="domain" description="Low molecular weight antigen MTB12-like C-terminal" evidence="4">
    <location>
        <begin position="21"/>
        <end position="121"/>
    </location>
</feature>
<dbReference type="EMBL" id="CP070619">
    <property type="protein sequence ID" value="QSE95782.1"/>
    <property type="molecule type" value="Genomic_DNA"/>
</dbReference>
<keyword evidence="1" id="KW-0732">Signal</keyword>
<protein>
    <recommendedName>
        <fullName evidence="4">Low molecular weight antigen MTB12-like C-terminal domain-containing protein</fullName>
    </recommendedName>
</protein>
<feature type="region of interest" description="Disordered" evidence="3">
    <location>
        <begin position="1"/>
        <end position="20"/>
    </location>
</feature>
<proteinExistence type="inferred from homology"/>
<dbReference type="Pfam" id="PF26580">
    <property type="entry name" value="Mtb12_C"/>
    <property type="match status" value="1"/>
</dbReference>
<accession>A0A974WER7</accession>
<evidence type="ECO:0000313" key="6">
    <source>
        <dbReference type="Proteomes" id="UP000662986"/>
    </source>
</evidence>
<reference evidence="5 6" key="1">
    <citation type="journal article" date="2021" name="Microbiol. Resour. Announc.">
        <title>Complete Genome Sequences of Two Rhodococcus sp. Strains with Large and Linear Chromosomes, Isolated from Apple Rhizosphere.</title>
        <authorList>
            <person name="Benning S."/>
            <person name="Brugnone N."/>
            <person name="Siani R."/>
            <person name="Kublik S."/>
            <person name="Schloter M."/>
            <person name="Rad V."/>
        </authorList>
    </citation>
    <scope>NUCLEOTIDE SEQUENCE [LARGE SCALE GENOMIC DNA]</scope>
    <source>
        <strain evidence="5 6">R79</strain>
    </source>
</reference>
<name>A0A974WER7_9NOCA</name>
<evidence type="ECO:0000256" key="1">
    <source>
        <dbReference type="ARBA" id="ARBA00022729"/>
    </source>
</evidence>
<organism evidence="5 6">
    <name type="scientific">Rhodococcus pseudokoreensis</name>
    <dbReference type="NCBI Taxonomy" id="2811421"/>
    <lineage>
        <taxon>Bacteria</taxon>
        <taxon>Bacillati</taxon>
        <taxon>Actinomycetota</taxon>
        <taxon>Actinomycetes</taxon>
        <taxon>Mycobacteriales</taxon>
        <taxon>Nocardiaceae</taxon>
        <taxon>Rhodococcus</taxon>
    </lineage>
</organism>
<comment type="similarity">
    <text evidence="2">Belongs to the MTB12 family.</text>
</comment>
<evidence type="ECO:0000259" key="4">
    <source>
        <dbReference type="Pfam" id="PF26580"/>
    </source>
</evidence>
<evidence type="ECO:0000256" key="2">
    <source>
        <dbReference type="ARBA" id="ARBA00093774"/>
    </source>
</evidence>
<reference evidence="5 6" key="2">
    <citation type="journal article" date="2022" name="Arch. Microbiol.">
        <title>Rhodococcus pseudokoreensis sp. nov. isolated from the rhizosphere of young M26 apple rootstocks.</title>
        <authorList>
            <person name="Kampfer P."/>
            <person name="Glaeser S.P."/>
            <person name="Blom J."/>
            <person name="Wolf J."/>
            <person name="Benning S."/>
            <person name="Schloter M."/>
            <person name="Neumann-Schaal M."/>
        </authorList>
    </citation>
    <scope>NUCLEOTIDE SEQUENCE [LARGE SCALE GENOMIC DNA]</scope>
    <source>
        <strain evidence="5 6">R79</strain>
    </source>
</reference>
<evidence type="ECO:0000313" key="5">
    <source>
        <dbReference type="EMBL" id="QSE95782.1"/>
    </source>
</evidence>